<dbReference type="GO" id="GO:0008270">
    <property type="term" value="F:zinc ion binding"/>
    <property type="evidence" value="ECO:0007669"/>
    <property type="project" value="UniProtKB-KW"/>
</dbReference>
<dbReference type="InterPro" id="IPR016694">
    <property type="entry name" value="UCP017292"/>
</dbReference>
<dbReference type="EMBL" id="UHDT01000001">
    <property type="protein sequence ID" value="SUM56815.1"/>
    <property type="molecule type" value="Genomic_DNA"/>
</dbReference>
<sequence length="107" mass="12665">MVHVYGTTVDNETRCTHYHTDLDIIAIKFKCCDKYYPCIHCHNEAETHSAEQWPAHTFTNTKAVLCGVCRYEMTIQTYMQATHCPQCQSQFNSRCRLHYPYYFEVDQ</sequence>
<dbReference type="Pfam" id="PF05495">
    <property type="entry name" value="zf-CHY"/>
    <property type="match status" value="1"/>
</dbReference>
<organism evidence="6 8">
    <name type="scientific">Staphylococcus microti</name>
    <dbReference type="NCBI Taxonomy" id="569857"/>
    <lineage>
        <taxon>Bacteria</taxon>
        <taxon>Bacillati</taxon>
        <taxon>Bacillota</taxon>
        <taxon>Bacilli</taxon>
        <taxon>Bacillales</taxon>
        <taxon>Staphylococcaceae</taxon>
        <taxon>Staphylococcus</taxon>
    </lineage>
</organism>
<evidence type="ECO:0000313" key="7">
    <source>
        <dbReference type="Proteomes" id="UP000032366"/>
    </source>
</evidence>
<evidence type="ECO:0000259" key="4">
    <source>
        <dbReference type="PROSITE" id="PS51266"/>
    </source>
</evidence>
<evidence type="ECO:0000313" key="8">
    <source>
        <dbReference type="Proteomes" id="UP000254100"/>
    </source>
</evidence>
<accession>A0A0D6XS81</accession>
<keyword evidence="2" id="KW-0863">Zinc-finger</keyword>
<dbReference type="Proteomes" id="UP000032366">
    <property type="component" value="Unassembled WGS sequence"/>
</dbReference>
<dbReference type="PANTHER" id="PTHR28082:SF1">
    <property type="entry name" value="HELPER OF TIM PROTEIN 13"/>
    <property type="match status" value="1"/>
</dbReference>
<dbReference type="InterPro" id="IPR052604">
    <property type="entry name" value="Mito_Tim_assembly_helper"/>
</dbReference>
<protein>
    <submittedName>
        <fullName evidence="5">CHY zinc finger</fullName>
    </submittedName>
    <submittedName>
        <fullName evidence="6">Zinc finger protein</fullName>
    </submittedName>
</protein>
<keyword evidence="7" id="KW-1185">Reference proteome</keyword>
<evidence type="ECO:0000256" key="3">
    <source>
        <dbReference type="ARBA" id="ARBA00022833"/>
    </source>
</evidence>
<feature type="domain" description="CHY-type" evidence="4">
    <location>
        <begin position="8"/>
        <end position="89"/>
    </location>
</feature>
<dbReference type="STRING" id="569857.TP70_01005"/>
<name>A0A0D6XS81_9STAP</name>
<proteinExistence type="predicted"/>
<dbReference type="InterPro" id="IPR008913">
    <property type="entry name" value="Znf_CHY"/>
</dbReference>
<reference evidence="5 7" key="1">
    <citation type="submission" date="2015-01" db="EMBL/GenBank/DDBJ databases">
        <authorList>
            <person name="Guo J."/>
        </authorList>
    </citation>
    <scope>NUCLEOTIDE SEQUENCE [LARGE SCALE GENOMIC DNA]</scope>
    <source>
        <strain evidence="5 7">DSM 22147</strain>
    </source>
</reference>
<dbReference type="OrthoDB" id="882119at2"/>
<dbReference type="GO" id="GO:0045041">
    <property type="term" value="P:protein import into mitochondrial intermembrane space"/>
    <property type="evidence" value="ECO:0007669"/>
    <property type="project" value="TreeGrafter"/>
</dbReference>
<evidence type="ECO:0000256" key="2">
    <source>
        <dbReference type="ARBA" id="ARBA00022771"/>
    </source>
</evidence>
<keyword evidence="3" id="KW-0862">Zinc</keyword>
<dbReference type="PANTHER" id="PTHR28082">
    <property type="entry name" value="ZINC FINGER PROTEIN"/>
    <property type="match status" value="1"/>
</dbReference>
<dbReference type="Proteomes" id="UP000254100">
    <property type="component" value="Unassembled WGS sequence"/>
</dbReference>
<dbReference type="PROSITE" id="PS51266">
    <property type="entry name" value="ZF_CHY"/>
    <property type="match status" value="1"/>
</dbReference>
<keyword evidence="1" id="KW-0479">Metal-binding</keyword>
<reference evidence="6 8" key="2">
    <citation type="submission" date="2018-06" db="EMBL/GenBank/DDBJ databases">
        <authorList>
            <consortium name="Pathogen Informatics"/>
            <person name="Doyle S."/>
        </authorList>
    </citation>
    <scope>NUCLEOTIDE SEQUENCE [LARGE SCALE GENOMIC DNA]</scope>
    <source>
        <strain evidence="6 8">NCTC13832</strain>
    </source>
</reference>
<dbReference type="InterPro" id="IPR037274">
    <property type="entry name" value="Znf_CHY_sf"/>
</dbReference>
<dbReference type="PIRSF" id="PIRSF017292">
    <property type="entry name" value="UCP017292_Znf_CHY"/>
    <property type="match status" value="1"/>
</dbReference>
<gene>
    <name evidence="6" type="ORF">NCTC13832_00473</name>
    <name evidence="5" type="ORF">TP70_01005</name>
</gene>
<dbReference type="SUPFAM" id="SSF161219">
    <property type="entry name" value="CHY zinc finger-like"/>
    <property type="match status" value="1"/>
</dbReference>
<dbReference type="EMBL" id="JXWY01000005">
    <property type="protein sequence ID" value="KIX91679.1"/>
    <property type="molecule type" value="Genomic_DNA"/>
</dbReference>
<evidence type="ECO:0000313" key="6">
    <source>
        <dbReference type="EMBL" id="SUM56815.1"/>
    </source>
</evidence>
<dbReference type="AlphaFoldDB" id="A0A0D6XS81"/>
<evidence type="ECO:0000256" key="1">
    <source>
        <dbReference type="ARBA" id="ARBA00022723"/>
    </source>
</evidence>
<evidence type="ECO:0000313" key="5">
    <source>
        <dbReference type="EMBL" id="KIX91679.1"/>
    </source>
</evidence>
<dbReference type="RefSeq" id="WP_044358692.1">
    <property type="nucleotide sequence ID" value="NZ_JXWY01000005.1"/>
</dbReference>